<reference evidence="1" key="2">
    <citation type="journal article" date="2022" name="New Phytol.">
        <title>Evolutionary transition to the ectomycorrhizal habit in the genomes of a hyperdiverse lineage of mushroom-forming fungi.</title>
        <authorList>
            <person name="Looney B."/>
            <person name="Miyauchi S."/>
            <person name="Morin E."/>
            <person name="Drula E."/>
            <person name="Courty P.E."/>
            <person name="Kohler A."/>
            <person name="Kuo A."/>
            <person name="LaButti K."/>
            <person name="Pangilinan J."/>
            <person name="Lipzen A."/>
            <person name="Riley R."/>
            <person name="Andreopoulos W."/>
            <person name="He G."/>
            <person name="Johnson J."/>
            <person name="Nolan M."/>
            <person name="Tritt A."/>
            <person name="Barry K.W."/>
            <person name="Grigoriev I.V."/>
            <person name="Nagy L.G."/>
            <person name="Hibbett D."/>
            <person name="Henrissat B."/>
            <person name="Matheny P.B."/>
            <person name="Labbe J."/>
            <person name="Martin F.M."/>
        </authorList>
    </citation>
    <scope>NUCLEOTIDE SEQUENCE</scope>
    <source>
        <strain evidence="1">EC-137</strain>
    </source>
</reference>
<protein>
    <submittedName>
        <fullName evidence="1">Uncharacterized protein</fullName>
    </submittedName>
</protein>
<dbReference type="Proteomes" id="UP000814128">
    <property type="component" value="Unassembled WGS sequence"/>
</dbReference>
<keyword evidence="2" id="KW-1185">Reference proteome</keyword>
<reference evidence="1" key="1">
    <citation type="submission" date="2021-02" db="EMBL/GenBank/DDBJ databases">
        <authorList>
            <consortium name="DOE Joint Genome Institute"/>
            <person name="Ahrendt S."/>
            <person name="Looney B.P."/>
            <person name="Miyauchi S."/>
            <person name="Morin E."/>
            <person name="Drula E."/>
            <person name="Courty P.E."/>
            <person name="Chicoki N."/>
            <person name="Fauchery L."/>
            <person name="Kohler A."/>
            <person name="Kuo A."/>
            <person name="Labutti K."/>
            <person name="Pangilinan J."/>
            <person name="Lipzen A."/>
            <person name="Riley R."/>
            <person name="Andreopoulos W."/>
            <person name="He G."/>
            <person name="Johnson J."/>
            <person name="Barry K.W."/>
            <person name="Grigoriev I.V."/>
            <person name="Nagy L."/>
            <person name="Hibbett D."/>
            <person name="Henrissat B."/>
            <person name="Matheny P.B."/>
            <person name="Labbe J."/>
            <person name="Martin F."/>
        </authorList>
    </citation>
    <scope>NUCLEOTIDE SEQUENCE</scope>
    <source>
        <strain evidence="1">EC-137</strain>
    </source>
</reference>
<organism evidence="1 2">
    <name type="scientific">Vararia minispora EC-137</name>
    <dbReference type="NCBI Taxonomy" id="1314806"/>
    <lineage>
        <taxon>Eukaryota</taxon>
        <taxon>Fungi</taxon>
        <taxon>Dikarya</taxon>
        <taxon>Basidiomycota</taxon>
        <taxon>Agaricomycotina</taxon>
        <taxon>Agaricomycetes</taxon>
        <taxon>Russulales</taxon>
        <taxon>Lachnocladiaceae</taxon>
        <taxon>Vararia</taxon>
    </lineage>
</organism>
<name>A0ACB8QJG0_9AGAM</name>
<dbReference type="EMBL" id="MU273568">
    <property type="protein sequence ID" value="KAI0031765.1"/>
    <property type="molecule type" value="Genomic_DNA"/>
</dbReference>
<sequence>MDRTPALLLVARGRRKAFATVVAPLSPGDGRIRTASAGSYDALTRHPLPRQWPARPSALAPFFFGLRCAPALDALASRLSPLASCLFPHV</sequence>
<evidence type="ECO:0000313" key="2">
    <source>
        <dbReference type="Proteomes" id="UP000814128"/>
    </source>
</evidence>
<comment type="caution">
    <text evidence="1">The sequence shown here is derived from an EMBL/GenBank/DDBJ whole genome shotgun (WGS) entry which is preliminary data.</text>
</comment>
<evidence type="ECO:0000313" key="1">
    <source>
        <dbReference type="EMBL" id="KAI0031765.1"/>
    </source>
</evidence>
<gene>
    <name evidence="1" type="ORF">K488DRAFT_86502</name>
</gene>
<proteinExistence type="predicted"/>
<accession>A0ACB8QJG0</accession>